<evidence type="ECO:0000313" key="1">
    <source>
        <dbReference type="EMBL" id="PNI43986.1"/>
    </source>
</evidence>
<gene>
    <name evidence="1" type="ORF">CK820_G0031507</name>
</gene>
<organism evidence="1 3">
    <name type="scientific">Pan troglodytes</name>
    <name type="common">Chimpanzee</name>
    <dbReference type="NCBI Taxonomy" id="9598"/>
    <lineage>
        <taxon>Eukaryota</taxon>
        <taxon>Metazoa</taxon>
        <taxon>Chordata</taxon>
        <taxon>Craniata</taxon>
        <taxon>Vertebrata</taxon>
        <taxon>Euteleostomi</taxon>
        <taxon>Mammalia</taxon>
        <taxon>Eutheria</taxon>
        <taxon>Euarchontoglires</taxon>
        <taxon>Primates</taxon>
        <taxon>Haplorrhini</taxon>
        <taxon>Catarrhini</taxon>
        <taxon>Hominidae</taxon>
        <taxon>Pan</taxon>
    </lineage>
</organism>
<evidence type="ECO:0000313" key="2">
    <source>
        <dbReference type="EMBL" id="PNI43987.1"/>
    </source>
</evidence>
<dbReference type="EMBL" id="NBAG03000300">
    <property type="protein sequence ID" value="PNI43986.1"/>
    <property type="molecule type" value="Genomic_DNA"/>
</dbReference>
<accession>A0A2J8L9M8</accession>
<comment type="caution">
    <text evidence="1">The sequence shown here is derived from an EMBL/GenBank/DDBJ whole genome shotgun (WGS) entry which is preliminary data.</text>
</comment>
<dbReference type="EMBL" id="NBAG03000300">
    <property type="protein sequence ID" value="PNI43987.1"/>
    <property type="molecule type" value="Genomic_DNA"/>
</dbReference>
<evidence type="ECO:0000313" key="3">
    <source>
        <dbReference type="Proteomes" id="UP000236370"/>
    </source>
</evidence>
<dbReference type="Proteomes" id="UP000236370">
    <property type="component" value="Unassembled WGS sequence"/>
</dbReference>
<dbReference type="AlphaFoldDB" id="A0A2J8L9M8"/>
<name>A0A2J8L9M8_PANTR</name>
<proteinExistence type="predicted"/>
<dbReference type="SMR" id="A0A2J8L9M8"/>
<protein>
    <submittedName>
        <fullName evidence="1">DBNL isoform 15</fullName>
    </submittedName>
    <submittedName>
        <fullName evidence="2">DBNL isoform 16</fullName>
    </submittedName>
</protein>
<sequence length="48" mass="5103">MAANLSRNGPALQEAYVRVVTEKSPTDWWAARRARVGPGAASGGSLYL</sequence>
<reference evidence="1 3" key="1">
    <citation type="submission" date="2017-12" db="EMBL/GenBank/DDBJ databases">
        <title>High-resolution comparative analysis of great ape genomes.</title>
        <authorList>
            <person name="Pollen A."/>
            <person name="Hastie A."/>
            <person name="Hormozdiari F."/>
            <person name="Dougherty M."/>
            <person name="Liu R."/>
            <person name="Chaisson M."/>
            <person name="Hoppe E."/>
            <person name="Hill C."/>
            <person name="Pang A."/>
            <person name="Hillier L."/>
            <person name="Baker C."/>
            <person name="Armstrong J."/>
            <person name="Shendure J."/>
            <person name="Paten B."/>
            <person name="Wilson R."/>
            <person name="Chao H."/>
            <person name="Schneider V."/>
            <person name="Ventura M."/>
            <person name="Kronenberg Z."/>
            <person name="Murali S."/>
            <person name="Gordon D."/>
            <person name="Cantsilieris S."/>
            <person name="Munson K."/>
            <person name="Nelson B."/>
            <person name="Raja A."/>
            <person name="Underwood J."/>
            <person name="Diekhans M."/>
            <person name="Fiddes I."/>
            <person name="Haussler D."/>
            <person name="Eichler E."/>
        </authorList>
    </citation>
    <scope>NUCLEOTIDE SEQUENCE [LARGE SCALE GENOMIC DNA]</scope>
    <source>
        <strain evidence="1">Yerkes chimp pedigree #C0471</strain>
        <tissue evidence="1">Blood</tissue>
    </source>
</reference>